<keyword evidence="1" id="KW-1133">Transmembrane helix</keyword>
<name>A0A923KLF0_9BURK</name>
<sequence length="703" mass="79529">MHDALKHLRSSLFFAVLRQRALLYIAFAAPWVVAQYWPVLVALLVGFAIDGWRWHRHVEHHLVSFLNASCAELEDSSQLLWQAETSIARLQQQRLWQRLEKVLNKERIRLMAQQLHQFGWTWRIALVFNLLLAGIVWMQFFHTPVFSKTSTPVRSSVAIAPSDLRLKVVPPAYTGIAAFESEAKELNIPEHSLITWCVQQSQLGNTSSMSQEIRLSDGQTLSLYPEAKEKSGNHCVSWEASESVFWTWSGDPKAQRWNLKVKLDQAPIVEIQKPVEMLQVLSVDTKQFTIAVRVADDYKISNATLHLTLARGSGENIRFSDKEVALPQGTDPRVRIWQKQWTLNELGMEAGDELYFFVRASDNAMPAPHITTSATYTVRLPSPEAKEEQTSVLPILVKPESLRSQRQIIIDTEQLVADMKANSKINPDAIRARSETIANDQAALRRRYGRFLGEESTLFGEEAESEHEEHGDQHNAGEYKPVDMAAAYGHAHDQAENATLFDEATKKILRKVLAAMWDAEKSLRSLNPTTALAPENKALEGIKQLQQADRIYLHKAAFTPPVIKEEKRLTGDVLEARNWKSKPSNLVDHIPLEIRELIQDLSQAKPLPALWSKTTRSWFAQTLKDEEQRLAAQAAVQDVLDGCEPCRAPLRAWLRLSLGEGRLLLQAPETLRVLDEQSANKSRMQKAWKDSGLLLESNVGASK</sequence>
<protein>
    <recommendedName>
        <fullName evidence="4">DUF4175 family protein</fullName>
    </recommendedName>
</protein>
<accession>A0A923KLF0</accession>
<gene>
    <name evidence="2" type="ORF">H8K36_10350</name>
</gene>
<reference evidence="2" key="1">
    <citation type="submission" date="2020-08" db="EMBL/GenBank/DDBJ databases">
        <title>Novel species isolated from subtropical streams in China.</title>
        <authorList>
            <person name="Lu H."/>
        </authorList>
    </citation>
    <scope>NUCLEOTIDE SEQUENCE</scope>
    <source>
        <strain evidence="2">LX22W</strain>
    </source>
</reference>
<organism evidence="2 3">
    <name type="scientific">Undibacterium nitidum</name>
    <dbReference type="NCBI Taxonomy" id="2762298"/>
    <lineage>
        <taxon>Bacteria</taxon>
        <taxon>Pseudomonadati</taxon>
        <taxon>Pseudomonadota</taxon>
        <taxon>Betaproteobacteria</taxon>
        <taxon>Burkholderiales</taxon>
        <taxon>Oxalobacteraceae</taxon>
        <taxon>Undibacterium</taxon>
    </lineage>
</organism>
<feature type="transmembrane region" description="Helical" evidence="1">
    <location>
        <begin position="120"/>
        <end position="141"/>
    </location>
</feature>
<keyword evidence="1" id="KW-0472">Membrane</keyword>
<dbReference type="EMBL" id="JACOFZ010000003">
    <property type="protein sequence ID" value="MBC3881775.1"/>
    <property type="molecule type" value="Genomic_DNA"/>
</dbReference>
<dbReference type="RefSeq" id="WP_186916559.1">
    <property type="nucleotide sequence ID" value="NZ_JACOFZ010000003.1"/>
</dbReference>
<evidence type="ECO:0000256" key="1">
    <source>
        <dbReference type="SAM" id="Phobius"/>
    </source>
</evidence>
<dbReference type="AlphaFoldDB" id="A0A923KLF0"/>
<evidence type="ECO:0000313" key="3">
    <source>
        <dbReference type="Proteomes" id="UP000627446"/>
    </source>
</evidence>
<dbReference type="Proteomes" id="UP000627446">
    <property type="component" value="Unassembled WGS sequence"/>
</dbReference>
<evidence type="ECO:0008006" key="4">
    <source>
        <dbReference type="Google" id="ProtNLM"/>
    </source>
</evidence>
<keyword evidence="1" id="KW-0812">Transmembrane</keyword>
<evidence type="ECO:0000313" key="2">
    <source>
        <dbReference type="EMBL" id="MBC3881775.1"/>
    </source>
</evidence>
<keyword evidence="3" id="KW-1185">Reference proteome</keyword>
<proteinExistence type="predicted"/>
<comment type="caution">
    <text evidence="2">The sequence shown here is derived from an EMBL/GenBank/DDBJ whole genome shotgun (WGS) entry which is preliminary data.</text>
</comment>
<feature type="transmembrane region" description="Helical" evidence="1">
    <location>
        <begin position="21"/>
        <end position="49"/>
    </location>
</feature>